<keyword evidence="2" id="KW-0732">Signal</keyword>
<evidence type="ECO:0000313" key="4">
    <source>
        <dbReference type="EMBL" id="PTQ88882.1"/>
    </source>
</evidence>
<dbReference type="PANTHER" id="PTHR38731:SF3">
    <property type="entry name" value="BLL6125 PROTEIN"/>
    <property type="match status" value="1"/>
</dbReference>
<dbReference type="AlphaFoldDB" id="A0A2T5IY46"/>
<evidence type="ECO:0000313" key="5">
    <source>
        <dbReference type="Proteomes" id="UP000244223"/>
    </source>
</evidence>
<name>A0A2T5IY46_9GAMM</name>
<dbReference type="EMBL" id="QAON01000010">
    <property type="protein sequence ID" value="PTQ88882.1"/>
    <property type="molecule type" value="Genomic_DNA"/>
</dbReference>
<feature type="domain" description="FecR protein" evidence="3">
    <location>
        <begin position="63"/>
        <end position="164"/>
    </location>
</feature>
<organism evidence="4 5">
    <name type="scientific">Agitococcus lubricus</name>
    <dbReference type="NCBI Taxonomy" id="1077255"/>
    <lineage>
        <taxon>Bacteria</taxon>
        <taxon>Pseudomonadati</taxon>
        <taxon>Pseudomonadota</taxon>
        <taxon>Gammaproteobacteria</taxon>
        <taxon>Moraxellales</taxon>
        <taxon>Moraxellaceae</taxon>
        <taxon>Agitococcus</taxon>
    </lineage>
</organism>
<feature type="compositionally biased region" description="Polar residues" evidence="1">
    <location>
        <begin position="176"/>
        <end position="185"/>
    </location>
</feature>
<evidence type="ECO:0000259" key="3">
    <source>
        <dbReference type="Pfam" id="PF04773"/>
    </source>
</evidence>
<evidence type="ECO:0000256" key="2">
    <source>
        <dbReference type="SAM" id="SignalP"/>
    </source>
</evidence>
<dbReference type="InterPro" id="IPR006860">
    <property type="entry name" value="FecR"/>
</dbReference>
<feature type="signal peptide" evidence="2">
    <location>
        <begin position="1"/>
        <end position="27"/>
    </location>
</feature>
<keyword evidence="5" id="KW-1185">Reference proteome</keyword>
<dbReference type="Pfam" id="PF04773">
    <property type="entry name" value="FecR"/>
    <property type="match status" value="1"/>
</dbReference>
<accession>A0A2T5IY46</accession>
<dbReference type="PANTHER" id="PTHR38731">
    <property type="entry name" value="LIPL45-RELATED LIPOPROTEIN-RELATED"/>
    <property type="match status" value="1"/>
</dbReference>
<evidence type="ECO:0000256" key="1">
    <source>
        <dbReference type="SAM" id="MobiDB-lite"/>
    </source>
</evidence>
<comment type="caution">
    <text evidence="4">The sequence shown here is derived from an EMBL/GenBank/DDBJ whole genome shotgun (WGS) entry which is preliminary data.</text>
</comment>
<reference evidence="4 5" key="1">
    <citation type="submission" date="2018-04" db="EMBL/GenBank/DDBJ databases">
        <title>Genomic Encyclopedia of Archaeal and Bacterial Type Strains, Phase II (KMG-II): from individual species to whole genera.</title>
        <authorList>
            <person name="Goeker M."/>
        </authorList>
    </citation>
    <scope>NUCLEOTIDE SEQUENCE [LARGE SCALE GENOMIC DNA]</scope>
    <source>
        <strain evidence="4 5">DSM 5822</strain>
    </source>
</reference>
<feature type="compositionally biased region" description="Basic and acidic residues" evidence="1">
    <location>
        <begin position="210"/>
        <end position="223"/>
    </location>
</feature>
<dbReference type="RefSeq" id="WP_170106962.1">
    <property type="nucleotide sequence ID" value="NZ_QAON01000010.1"/>
</dbReference>
<dbReference type="Proteomes" id="UP000244223">
    <property type="component" value="Unassembled WGS sequence"/>
</dbReference>
<feature type="chain" id="PRO_5015587265" evidence="2">
    <location>
        <begin position="28"/>
        <end position="820"/>
    </location>
</feature>
<proteinExistence type="predicted"/>
<feature type="region of interest" description="Disordered" evidence="1">
    <location>
        <begin position="176"/>
        <end position="260"/>
    </location>
</feature>
<sequence>MFRTALLSPKGLLSAMVAAFVSGHALADVAGRVNFVSGEVSAVASDGSRRSLAKGDLVNSGERLETGKGRLQIRFTDGSFLSLQPNTVFGLESYSYAKDKPEQGSLLFNFVRGGMRTVSGAIGKINRANYKVKTPVATIGIRGTGYAGTMSNGVLVVSVNKGIVNLTNDFGSSNVSAGQTFQTQDGKAPEPAPSGVSAQARADNPDNTTQEDKKEERQTERQENIGNNIAKDDSSTNPNLIAGVDNPLTEDDVTDPVDPTPLSPLFPNSQISLDVGQGTISPFYAMATPKIREATDTLSTGQVGVQFKDTTGTDRNAVTKIEEINASNPDSLATTTTIFDIGTLKAVNIQTKGGLTFGEWTNGTGKFEGANFSLTSNQFLPYIVGLQANTNNENTRVVFQLDGASAARNGSNAGTLDRFNLAVNYAQGLIDIDLQVSINNNVYVVNETGIHRFNIDSVGGADISNLLAKNTTDCQQGCATSIGFMFAGVGDGKGNVFSSQVGAAYQILLANQTSIEGVGALLLNPSQTSTPTVRDSVNQISSNNDAVFAASFVGNNDALLLRQETAISGKFDPTTGELLTATTADGASYGRVDDPNSVITANAGSYKKVLAWGQWTAKTPTGSSNLVSFNGAATNIGNLGLDVHYIIGTPTTDMANTRGVVTYNMVGGSTPQGLINGANDSLTQTGFVIVNFSGSGGLGTASLLASVTGFDNNSAGLAELNFTGQTDLTGTSQLNFNQLSVTAATGNGSGLVCTGCSGSASGIFAGNLVTINTATVVPTAIGLGYQLTGTANNVNAGTATNFDVSGAMGLGNPVVNLPSL</sequence>
<gene>
    <name evidence="4" type="ORF">C8N29_11031</name>
</gene>
<protein>
    <submittedName>
        <fullName evidence="4">FecR family protein</fullName>
    </submittedName>
</protein>